<evidence type="ECO:0000256" key="4">
    <source>
        <dbReference type="ARBA" id="ARBA00022617"/>
    </source>
</evidence>
<dbReference type="GO" id="GO:0070069">
    <property type="term" value="C:cytochrome complex"/>
    <property type="evidence" value="ECO:0007669"/>
    <property type="project" value="InterPro"/>
</dbReference>
<evidence type="ECO:0000256" key="1">
    <source>
        <dbReference type="ARBA" id="ARBA00004651"/>
    </source>
</evidence>
<dbReference type="GO" id="GO:0009055">
    <property type="term" value="F:electron transfer activity"/>
    <property type="evidence" value="ECO:0007669"/>
    <property type="project" value="InterPro"/>
</dbReference>
<evidence type="ECO:0000256" key="7">
    <source>
        <dbReference type="ARBA" id="ARBA00022982"/>
    </source>
</evidence>
<evidence type="ECO:0000256" key="6">
    <source>
        <dbReference type="ARBA" id="ARBA00022723"/>
    </source>
</evidence>
<dbReference type="EMBL" id="JABGBP010000083">
    <property type="protein sequence ID" value="NOL59728.1"/>
    <property type="molecule type" value="Genomic_DNA"/>
</dbReference>
<feature type="transmembrane region" description="Helical" evidence="11">
    <location>
        <begin position="26"/>
        <end position="52"/>
    </location>
</feature>
<gene>
    <name evidence="12" type="ORF">HLB00_02625</name>
</gene>
<evidence type="ECO:0000256" key="10">
    <source>
        <dbReference type="ARBA" id="ARBA00023136"/>
    </source>
</evidence>
<proteinExistence type="predicted"/>
<comment type="caution">
    <text evidence="12">The sequence shown here is derived from an EMBL/GenBank/DDBJ whole genome shotgun (WGS) entry which is preliminary data.</text>
</comment>
<dbReference type="GO" id="GO:0046872">
    <property type="term" value="F:metal ion binding"/>
    <property type="evidence" value="ECO:0007669"/>
    <property type="project" value="UniProtKB-KW"/>
</dbReference>
<accession>A0A7K4FMX8</accession>
<keyword evidence="7" id="KW-0249">Electron transport</keyword>
<dbReference type="GO" id="GO:0020037">
    <property type="term" value="F:heme binding"/>
    <property type="evidence" value="ECO:0007669"/>
    <property type="project" value="TreeGrafter"/>
</dbReference>
<dbReference type="PANTHER" id="PTHR30365:SF14">
    <property type="entry name" value="CYTOCHROME BD MENAQUINOL OXIDASE SUBUNIT I-RELATED"/>
    <property type="match status" value="1"/>
</dbReference>
<name>A0A7K4FMX8_9ARCH</name>
<keyword evidence="9" id="KW-0408">Iron</keyword>
<keyword evidence="5 11" id="KW-0812">Transmembrane</keyword>
<dbReference type="RefSeq" id="WP_171481349.1">
    <property type="nucleotide sequence ID" value="NZ_JABGBP010000083.1"/>
</dbReference>
<feature type="non-terminal residue" evidence="12">
    <location>
        <position position="119"/>
    </location>
</feature>
<dbReference type="GO" id="GO:0005886">
    <property type="term" value="C:plasma membrane"/>
    <property type="evidence" value="ECO:0007669"/>
    <property type="project" value="UniProtKB-SubCell"/>
</dbReference>
<reference evidence="12 13" key="1">
    <citation type="submission" date="2020-05" db="EMBL/GenBank/DDBJ databases">
        <authorList>
            <person name="Zhang R."/>
        </authorList>
    </citation>
    <scope>NUCLEOTIDE SEQUENCE [LARGE SCALE GENOMIC DNA]</scope>
    <source>
        <strain evidence="12 13">DSM 28986</strain>
    </source>
</reference>
<evidence type="ECO:0000256" key="11">
    <source>
        <dbReference type="SAM" id="Phobius"/>
    </source>
</evidence>
<keyword evidence="2" id="KW-0813">Transport</keyword>
<dbReference type="Proteomes" id="UP000546917">
    <property type="component" value="Unassembled WGS sequence"/>
</dbReference>
<evidence type="ECO:0000256" key="5">
    <source>
        <dbReference type="ARBA" id="ARBA00022692"/>
    </source>
</evidence>
<dbReference type="GO" id="GO:0019646">
    <property type="term" value="P:aerobic electron transport chain"/>
    <property type="evidence" value="ECO:0007669"/>
    <property type="project" value="InterPro"/>
</dbReference>
<dbReference type="AlphaFoldDB" id="A0A7K4FMX8"/>
<keyword evidence="6" id="KW-0479">Metal-binding</keyword>
<keyword evidence="8 11" id="KW-1133">Transmembrane helix</keyword>
<sequence length="119" mass="13698">VTIAEFLALKKKDKYYDTLAYKLSKALVIFFAVGTASGTVMAMELFLFWPSFMKLVGEVAMGPFYVEVFSFLLEAIALPMYVYFWKDFKNRWEHWGLSLAVTIGTYLSAFTVTEINAWM</sequence>
<dbReference type="PANTHER" id="PTHR30365">
    <property type="entry name" value="CYTOCHROME D UBIQUINOL OXIDASE"/>
    <property type="match status" value="1"/>
</dbReference>
<dbReference type="Pfam" id="PF01654">
    <property type="entry name" value="Cyt_bd_oxida_I"/>
    <property type="match status" value="1"/>
</dbReference>
<dbReference type="InterPro" id="IPR002585">
    <property type="entry name" value="Cyt-d_ubiquinol_oxidase_su_1"/>
</dbReference>
<protein>
    <submittedName>
        <fullName evidence="12">Cytochrome ubiquinol oxidase subunit I</fullName>
    </submittedName>
</protein>
<evidence type="ECO:0000256" key="8">
    <source>
        <dbReference type="ARBA" id="ARBA00022989"/>
    </source>
</evidence>
<dbReference type="GO" id="GO:0016682">
    <property type="term" value="F:oxidoreductase activity, acting on diphenols and related substances as donors, oxygen as acceptor"/>
    <property type="evidence" value="ECO:0007669"/>
    <property type="project" value="TreeGrafter"/>
</dbReference>
<organism evidence="12 13">
    <name type="scientific">Ferroplasma acidiphilum</name>
    <dbReference type="NCBI Taxonomy" id="74969"/>
    <lineage>
        <taxon>Archaea</taxon>
        <taxon>Methanobacteriati</taxon>
        <taxon>Thermoplasmatota</taxon>
        <taxon>Thermoplasmata</taxon>
        <taxon>Thermoplasmatales</taxon>
        <taxon>Ferroplasmaceae</taxon>
        <taxon>Ferroplasma</taxon>
    </lineage>
</organism>
<evidence type="ECO:0000313" key="12">
    <source>
        <dbReference type="EMBL" id="NOL59728.1"/>
    </source>
</evidence>
<feature type="transmembrane region" description="Helical" evidence="11">
    <location>
        <begin position="64"/>
        <end position="84"/>
    </location>
</feature>
<evidence type="ECO:0000256" key="9">
    <source>
        <dbReference type="ARBA" id="ARBA00023004"/>
    </source>
</evidence>
<evidence type="ECO:0000256" key="3">
    <source>
        <dbReference type="ARBA" id="ARBA00022475"/>
    </source>
</evidence>
<keyword evidence="3" id="KW-1003">Cell membrane</keyword>
<evidence type="ECO:0000313" key="13">
    <source>
        <dbReference type="Proteomes" id="UP000546917"/>
    </source>
</evidence>
<evidence type="ECO:0000256" key="2">
    <source>
        <dbReference type="ARBA" id="ARBA00022448"/>
    </source>
</evidence>
<comment type="subcellular location">
    <subcellularLocation>
        <location evidence="1">Cell membrane</location>
        <topology evidence="1">Multi-pass membrane protein</topology>
    </subcellularLocation>
</comment>
<keyword evidence="4" id="KW-0349">Heme</keyword>
<keyword evidence="10 11" id="KW-0472">Membrane</keyword>
<feature type="transmembrane region" description="Helical" evidence="11">
    <location>
        <begin position="96"/>
        <end position="118"/>
    </location>
</feature>
<feature type="non-terminal residue" evidence="12">
    <location>
        <position position="1"/>
    </location>
</feature>